<evidence type="ECO:0000313" key="2">
    <source>
        <dbReference type="Proteomes" id="UP000485880"/>
    </source>
</evidence>
<evidence type="ECO:0000313" key="1">
    <source>
        <dbReference type="EMBL" id="VTZ51981.1"/>
    </source>
</evidence>
<dbReference type="Proteomes" id="UP000485880">
    <property type="component" value="Unassembled WGS sequence"/>
</dbReference>
<accession>A0A8B6MB77</accession>
<reference evidence="1 2" key="1">
    <citation type="submission" date="2019-05" db="EMBL/GenBank/DDBJ databases">
        <authorList>
            <person name="Farhan Ul Haque M."/>
        </authorList>
    </citation>
    <scope>NUCLEOTIDE SEQUENCE [LARGE SCALE GENOMIC DNA]</scope>
    <source>
        <strain evidence="1">2</strain>
    </source>
</reference>
<proteinExistence type="predicted"/>
<organism evidence="1 2">
    <name type="scientific">Methylocella tundrae</name>
    <dbReference type="NCBI Taxonomy" id="227605"/>
    <lineage>
        <taxon>Bacteria</taxon>
        <taxon>Pseudomonadati</taxon>
        <taxon>Pseudomonadota</taxon>
        <taxon>Alphaproteobacteria</taxon>
        <taxon>Hyphomicrobiales</taxon>
        <taxon>Beijerinckiaceae</taxon>
        <taxon>Methylocella</taxon>
    </lineage>
</organism>
<gene>
    <name evidence="1" type="ORF">MPC4_60070</name>
</gene>
<dbReference type="AlphaFoldDB" id="A0A8B6MB77"/>
<protein>
    <submittedName>
        <fullName evidence="1">Uncharacterized protein</fullName>
    </submittedName>
</protein>
<sequence>MEGVRSYLICVNAKYATSVKIITMINNHSNFT</sequence>
<name>A0A8B6MB77_METTU</name>
<comment type="caution">
    <text evidence="1">The sequence shown here is derived from an EMBL/GenBank/DDBJ whole genome shotgun (WGS) entry which is preliminary data.</text>
</comment>
<dbReference type="EMBL" id="CABFMQ020000120">
    <property type="protein sequence ID" value="VTZ51981.1"/>
    <property type="molecule type" value="Genomic_DNA"/>
</dbReference>
<keyword evidence="2" id="KW-1185">Reference proteome</keyword>